<protein>
    <submittedName>
        <fullName evidence="2">Uncharacterized protein</fullName>
    </submittedName>
</protein>
<proteinExistence type="predicted"/>
<organism evidence="2">
    <name type="scientific">marine metagenome</name>
    <dbReference type="NCBI Taxonomy" id="408172"/>
    <lineage>
        <taxon>unclassified sequences</taxon>
        <taxon>metagenomes</taxon>
        <taxon>ecological metagenomes</taxon>
    </lineage>
</organism>
<dbReference type="EMBL" id="UINC01010954">
    <property type="protein sequence ID" value="SVA48529.1"/>
    <property type="molecule type" value="Genomic_DNA"/>
</dbReference>
<keyword evidence="1" id="KW-1133">Transmembrane helix</keyword>
<reference evidence="2" key="1">
    <citation type="submission" date="2018-05" db="EMBL/GenBank/DDBJ databases">
        <authorList>
            <person name="Lanie J.A."/>
            <person name="Ng W.-L."/>
            <person name="Kazmierczak K.M."/>
            <person name="Andrzejewski T.M."/>
            <person name="Davidsen T.M."/>
            <person name="Wayne K.J."/>
            <person name="Tettelin H."/>
            <person name="Glass J.I."/>
            <person name="Rusch D."/>
            <person name="Podicherti R."/>
            <person name="Tsui H.-C.T."/>
            <person name="Winkler M.E."/>
        </authorList>
    </citation>
    <scope>NUCLEOTIDE SEQUENCE</scope>
</reference>
<name>A0A381W7L0_9ZZZZ</name>
<evidence type="ECO:0000256" key="1">
    <source>
        <dbReference type="SAM" id="Phobius"/>
    </source>
</evidence>
<evidence type="ECO:0000313" key="2">
    <source>
        <dbReference type="EMBL" id="SVA48529.1"/>
    </source>
</evidence>
<gene>
    <name evidence="2" type="ORF">METZ01_LOCUS101383</name>
</gene>
<accession>A0A381W7L0</accession>
<dbReference type="AlphaFoldDB" id="A0A381W7L0"/>
<keyword evidence="1" id="KW-0472">Membrane</keyword>
<feature type="non-terminal residue" evidence="2">
    <location>
        <position position="32"/>
    </location>
</feature>
<keyword evidence="1" id="KW-0812">Transmembrane</keyword>
<sequence>MTEKVLWFSIFLILYASYCIFWGIRGSKNSNS</sequence>
<feature type="transmembrane region" description="Helical" evidence="1">
    <location>
        <begin position="6"/>
        <end position="24"/>
    </location>
</feature>